<organism evidence="1 2">
    <name type="scientific">Lederbergia ruris</name>
    <dbReference type="NCBI Taxonomy" id="217495"/>
    <lineage>
        <taxon>Bacteria</taxon>
        <taxon>Bacillati</taxon>
        <taxon>Bacillota</taxon>
        <taxon>Bacilli</taxon>
        <taxon>Bacillales</taxon>
        <taxon>Bacillaceae</taxon>
        <taxon>Lederbergia</taxon>
    </lineage>
</organism>
<evidence type="ECO:0000313" key="1">
    <source>
        <dbReference type="EMBL" id="GIN56441.1"/>
    </source>
</evidence>
<evidence type="ECO:0000313" key="2">
    <source>
        <dbReference type="Proteomes" id="UP000679950"/>
    </source>
</evidence>
<dbReference type="EMBL" id="BORB01000004">
    <property type="protein sequence ID" value="GIN56441.1"/>
    <property type="molecule type" value="Genomic_DNA"/>
</dbReference>
<protein>
    <submittedName>
        <fullName evidence="1">Uncharacterized protein</fullName>
    </submittedName>
</protein>
<dbReference type="Proteomes" id="UP000679950">
    <property type="component" value="Unassembled WGS sequence"/>
</dbReference>
<comment type="caution">
    <text evidence="1">The sequence shown here is derived from an EMBL/GenBank/DDBJ whole genome shotgun (WGS) entry which is preliminary data.</text>
</comment>
<reference evidence="1 2" key="1">
    <citation type="submission" date="2021-03" db="EMBL/GenBank/DDBJ databases">
        <title>Antimicrobial resistance genes in bacteria isolated from Japanese honey, and their potential for conferring macrolide and lincosamide resistance in the American foulbrood pathogen Paenibacillus larvae.</title>
        <authorList>
            <person name="Okamoto M."/>
            <person name="Kumagai M."/>
            <person name="Kanamori H."/>
            <person name="Takamatsu D."/>
        </authorList>
    </citation>
    <scope>NUCLEOTIDE SEQUENCE [LARGE SCALE GENOMIC DNA]</scope>
    <source>
        <strain evidence="1 2">J8TS2</strain>
    </source>
</reference>
<accession>A0ABQ4KG45</accession>
<dbReference type="RefSeq" id="WP_191967496.1">
    <property type="nucleotide sequence ID" value="NZ_BORB01000004.1"/>
</dbReference>
<sequence>MGSPDNELAFLMEGIYHLTKAFDSKGLVTVNDGLGDGNKVDSEEALLKRYQEITDY</sequence>
<gene>
    <name evidence="1" type="ORF">J8TS2_07600</name>
</gene>
<keyword evidence="2" id="KW-1185">Reference proteome</keyword>
<name>A0ABQ4KG45_9BACI</name>
<proteinExistence type="predicted"/>